<protein>
    <recommendedName>
        <fullName evidence="3">Valyl-tRNA synthetase tRNA-binding arm domain-containing protein</fullName>
    </recommendedName>
</protein>
<name>A0A0F9LHE3_9ZZZZ</name>
<proteinExistence type="predicted"/>
<reference evidence="2" key="1">
    <citation type="journal article" date="2015" name="Nature">
        <title>Complex archaea that bridge the gap between prokaryotes and eukaryotes.</title>
        <authorList>
            <person name="Spang A."/>
            <person name="Saw J.H."/>
            <person name="Jorgensen S.L."/>
            <person name="Zaremba-Niedzwiedzka K."/>
            <person name="Martijn J."/>
            <person name="Lind A.E."/>
            <person name="van Eijk R."/>
            <person name="Schleper C."/>
            <person name="Guy L."/>
            <person name="Ettema T.J."/>
        </authorList>
    </citation>
    <scope>NUCLEOTIDE SEQUENCE</scope>
</reference>
<sequence length="50" mass="5796">MAPADKELQEEIKKGVSLDKVDDADLKRREEDKKKRAEELEKVKEALGER</sequence>
<accession>A0A0F9LHE3</accession>
<comment type="caution">
    <text evidence="2">The sequence shown here is derived from an EMBL/GenBank/DDBJ whole genome shotgun (WGS) entry which is preliminary data.</text>
</comment>
<organism evidence="2">
    <name type="scientific">marine sediment metagenome</name>
    <dbReference type="NCBI Taxonomy" id="412755"/>
    <lineage>
        <taxon>unclassified sequences</taxon>
        <taxon>metagenomes</taxon>
        <taxon>ecological metagenomes</taxon>
    </lineage>
</organism>
<evidence type="ECO:0000313" key="2">
    <source>
        <dbReference type="EMBL" id="KKM94319.1"/>
    </source>
</evidence>
<evidence type="ECO:0008006" key="3">
    <source>
        <dbReference type="Google" id="ProtNLM"/>
    </source>
</evidence>
<evidence type="ECO:0000256" key="1">
    <source>
        <dbReference type="SAM" id="MobiDB-lite"/>
    </source>
</evidence>
<feature type="region of interest" description="Disordered" evidence="1">
    <location>
        <begin position="29"/>
        <end position="50"/>
    </location>
</feature>
<dbReference type="EMBL" id="LAZR01006155">
    <property type="protein sequence ID" value="KKM94319.1"/>
    <property type="molecule type" value="Genomic_DNA"/>
</dbReference>
<gene>
    <name evidence="2" type="ORF">LCGC14_1199460</name>
</gene>
<dbReference type="AlphaFoldDB" id="A0A0F9LHE3"/>